<comment type="similarity">
    <text evidence="2">Belongs to the dGTPase family. Type 2 subfamily.</text>
</comment>
<dbReference type="HAMAP" id="MF_01212">
    <property type="entry name" value="dGTPase_type2"/>
    <property type="match status" value="1"/>
</dbReference>
<dbReference type="GO" id="GO:0008832">
    <property type="term" value="F:dGTPase activity"/>
    <property type="evidence" value="ECO:0007669"/>
    <property type="project" value="TreeGrafter"/>
</dbReference>
<accession>A0A542XNV2</accession>
<dbReference type="NCBIfam" id="TIGR01353">
    <property type="entry name" value="dGTP_triPase"/>
    <property type="match status" value="1"/>
</dbReference>
<comment type="caution">
    <text evidence="6">The sequence shown here is derived from an EMBL/GenBank/DDBJ whole genome shotgun (WGS) entry which is preliminary data.</text>
</comment>
<dbReference type="Proteomes" id="UP000677457">
    <property type="component" value="Unassembled WGS sequence"/>
</dbReference>
<dbReference type="PANTHER" id="PTHR11373:SF32">
    <property type="entry name" value="DEOXYGUANOSINETRIPHOSPHATE TRIPHOSPHOHYDROLASE"/>
    <property type="match status" value="1"/>
</dbReference>
<sequence>MTSVGPDERRWVDEPAKDSGHGRSAYERDRARVLHSAAFRRLAAKTQVHTAGTDDFLRTRLTHSLEVAQIAREMGSRLGCDPDVVDTAGLAHDLGHPPFGHSGEEALDALATACGGFEGNAQTLRVLTRLEAKVIGPDGASAGLNLTRASLDAVSKYPWPRRPGERKFGVYADDRPVFAWLRADVPDRRRCLEAQVMDWADDVAYSVHDVEDGIHGGYVTLRPLLAQADERAALCADVAATYSGESPADLAEVLVDLLADPLLAPLVGYDGSHRAQVALKATTSVLTGRFVAAAVAATGRRFGPGPHRRYAADLVVPREVRARCAVLKGIALRYVLRRPGSVARLERQQQILADLVAGLADRAPEALDAVFAPLWRAAGNDASRLRVVVDQVASLTDPAAVERHARLFGGPTASGGQTDLG</sequence>
<dbReference type="CDD" id="cd00077">
    <property type="entry name" value="HDc"/>
    <property type="match status" value="1"/>
</dbReference>
<dbReference type="InterPro" id="IPR003607">
    <property type="entry name" value="HD/PDEase_dom"/>
</dbReference>
<organism evidence="6 7">
    <name type="scientific">Salinispora arenicola</name>
    <dbReference type="NCBI Taxonomy" id="168697"/>
    <lineage>
        <taxon>Bacteria</taxon>
        <taxon>Bacillati</taxon>
        <taxon>Actinomycetota</taxon>
        <taxon>Actinomycetes</taxon>
        <taxon>Micromonosporales</taxon>
        <taxon>Micromonosporaceae</taxon>
        <taxon>Salinispora</taxon>
    </lineage>
</organism>
<evidence type="ECO:0000313" key="6">
    <source>
        <dbReference type="EMBL" id="TQL37524.1"/>
    </source>
</evidence>
<dbReference type="Pfam" id="PF01966">
    <property type="entry name" value="HD"/>
    <property type="match status" value="1"/>
</dbReference>
<reference evidence="6 7" key="1">
    <citation type="submission" date="2019-06" db="EMBL/GenBank/DDBJ databases">
        <title>Sequencing the genomes of 1000 actinobacteria strains.</title>
        <authorList>
            <person name="Klenk H.-P."/>
        </authorList>
    </citation>
    <scope>NUCLEOTIDE SEQUENCE [LARGE SCALE GENOMIC DNA]</scope>
    <source>
        <strain evidence="6 7">DSM 44819</strain>
    </source>
</reference>
<dbReference type="NCBIfam" id="NF002829">
    <property type="entry name" value="PRK03007.1"/>
    <property type="match status" value="1"/>
</dbReference>
<keyword evidence="8" id="KW-1185">Reference proteome</keyword>
<dbReference type="PANTHER" id="PTHR11373">
    <property type="entry name" value="DEOXYNUCLEOSIDE TRIPHOSPHATE TRIPHOSPHOHYDROLASE"/>
    <property type="match status" value="1"/>
</dbReference>
<dbReference type="SUPFAM" id="SSF109604">
    <property type="entry name" value="HD-domain/PDEase-like"/>
    <property type="match status" value="1"/>
</dbReference>
<evidence type="ECO:0000256" key="2">
    <source>
        <dbReference type="HAMAP-Rule" id="MF_01212"/>
    </source>
</evidence>
<dbReference type="InterPro" id="IPR006261">
    <property type="entry name" value="dGTPase"/>
</dbReference>
<keyword evidence="1 2" id="KW-0378">Hydrolase</keyword>
<dbReference type="AlphaFoldDB" id="A0A542XNV2"/>
<feature type="domain" description="HD" evidence="4">
    <location>
        <begin position="60"/>
        <end position="206"/>
    </location>
</feature>
<dbReference type="GO" id="GO:0006203">
    <property type="term" value="P:dGTP catabolic process"/>
    <property type="evidence" value="ECO:0007669"/>
    <property type="project" value="TreeGrafter"/>
</dbReference>
<dbReference type="InterPro" id="IPR006674">
    <property type="entry name" value="HD_domain"/>
</dbReference>
<dbReference type="SMART" id="SM00471">
    <property type="entry name" value="HDc"/>
    <property type="match status" value="1"/>
</dbReference>
<proteinExistence type="inferred from homology"/>
<evidence type="ECO:0000259" key="4">
    <source>
        <dbReference type="PROSITE" id="PS51831"/>
    </source>
</evidence>
<dbReference type="EMBL" id="BOQM01000021">
    <property type="protein sequence ID" value="GIM86060.1"/>
    <property type="molecule type" value="Genomic_DNA"/>
</dbReference>
<dbReference type="Pfam" id="PF13286">
    <property type="entry name" value="HD_assoc"/>
    <property type="match status" value="1"/>
</dbReference>
<dbReference type="Gene3D" id="1.10.3210.10">
    <property type="entry name" value="Hypothetical protein af1432"/>
    <property type="match status" value="1"/>
</dbReference>
<evidence type="ECO:0000313" key="8">
    <source>
        <dbReference type="Proteomes" id="UP000677457"/>
    </source>
</evidence>
<name>A0A542XNV2_SALAC</name>
<reference evidence="5 8" key="2">
    <citation type="submission" date="2021-03" db="EMBL/GenBank/DDBJ databases">
        <title>Whole genome shotgun sequence of Salinispora arenicola NBRC 105043.</title>
        <authorList>
            <person name="Komaki H."/>
            <person name="Tamura T."/>
        </authorList>
    </citation>
    <scope>NUCLEOTIDE SEQUENCE [LARGE SCALE GENOMIC DNA]</scope>
    <source>
        <strain evidence="5 8">NBRC 105043</strain>
    </source>
</reference>
<evidence type="ECO:0000313" key="7">
    <source>
        <dbReference type="Proteomes" id="UP000315983"/>
    </source>
</evidence>
<dbReference type="InterPro" id="IPR026875">
    <property type="entry name" value="PHydrolase_assoc_dom"/>
</dbReference>
<dbReference type="GeneID" id="93771925"/>
<gene>
    <name evidence="5" type="primary">dgt</name>
    <name evidence="6" type="ORF">FB564_2685</name>
    <name evidence="5" type="ORF">Sar04_27960</name>
</gene>
<dbReference type="RefSeq" id="WP_018802409.1">
    <property type="nucleotide sequence ID" value="NZ_BOQM01000021.1"/>
</dbReference>
<dbReference type="Proteomes" id="UP000315983">
    <property type="component" value="Unassembled WGS sequence"/>
</dbReference>
<dbReference type="InterPro" id="IPR023023">
    <property type="entry name" value="dNTPase_2"/>
</dbReference>
<dbReference type="InterPro" id="IPR050135">
    <property type="entry name" value="dGTPase-like"/>
</dbReference>
<evidence type="ECO:0000313" key="5">
    <source>
        <dbReference type="EMBL" id="GIM86060.1"/>
    </source>
</evidence>
<dbReference type="PROSITE" id="PS51831">
    <property type="entry name" value="HD"/>
    <property type="match status" value="1"/>
</dbReference>
<feature type="region of interest" description="Disordered" evidence="3">
    <location>
        <begin position="1"/>
        <end position="27"/>
    </location>
</feature>
<protein>
    <recommendedName>
        <fullName evidence="2">Deoxyguanosinetriphosphate triphosphohydrolase-like protein</fullName>
    </recommendedName>
</protein>
<evidence type="ECO:0000256" key="3">
    <source>
        <dbReference type="SAM" id="MobiDB-lite"/>
    </source>
</evidence>
<dbReference type="EMBL" id="VFOL01000001">
    <property type="protein sequence ID" value="TQL37524.1"/>
    <property type="molecule type" value="Genomic_DNA"/>
</dbReference>
<evidence type="ECO:0000256" key="1">
    <source>
        <dbReference type="ARBA" id="ARBA00022801"/>
    </source>
</evidence>